<evidence type="ECO:0000313" key="2">
    <source>
        <dbReference type="EMBL" id="GAA4619013.1"/>
    </source>
</evidence>
<comment type="caution">
    <text evidence="2">The sequence shown here is derived from an EMBL/GenBank/DDBJ whole genome shotgun (WGS) entry which is preliminary data.</text>
</comment>
<feature type="compositionally biased region" description="Basic and acidic residues" evidence="1">
    <location>
        <begin position="65"/>
        <end position="75"/>
    </location>
</feature>
<name>A0ABP8TY84_9ACTN</name>
<keyword evidence="3" id="KW-1185">Reference proteome</keyword>
<sequence length="146" mass="15524">MAWGRRVEDGALRMARATAVILWALTVTVVLLVHGAAPHGAHPAAVLASIQADRPTSDPCPATRSTDRLRPDPGDGGRPVPWGHCDAILHRSPAPPSGPGAQLLRGCTGQPTWTDADPRSTTPRRLARSARHLAHPEAARLQVLRC</sequence>
<evidence type="ECO:0008006" key="4">
    <source>
        <dbReference type="Google" id="ProtNLM"/>
    </source>
</evidence>
<dbReference type="EMBL" id="BAABHJ010000040">
    <property type="protein sequence ID" value="GAA4619013.1"/>
    <property type="molecule type" value="Genomic_DNA"/>
</dbReference>
<feature type="region of interest" description="Disordered" evidence="1">
    <location>
        <begin position="49"/>
        <end position="84"/>
    </location>
</feature>
<accession>A0ABP8TY84</accession>
<protein>
    <recommendedName>
        <fullName evidence="4">Secreted protein</fullName>
    </recommendedName>
</protein>
<reference evidence="3" key="1">
    <citation type="journal article" date="2019" name="Int. J. Syst. Evol. Microbiol.">
        <title>The Global Catalogue of Microorganisms (GCM) 10K type strain sequencing project: providing services to taxonomists for standard genome sequencing and annotation.</title>
        <authorList>
            <consortium name="The Broad Institute Genomics Platform"/>
            <consortium name="The Broad Institute Genome Sequencing Center for Infectious Disease"/>
            <person name="Wu L."/>
            <person name="Ma J."/>
        </authorList>
    </citation>
    <scope>NUCLEOTIDE SEQUENCE [LARGE SCALE GENOMIC DNA]</scope>
    <source>
        <strain evidence="3">JCM 17938</strain>
    </source>
</reference>
<organism evidence="2 3">
    <name type="scientific">Actinoallomurus liliacearum</name>
    <dbReference type="NCBI Taxonomy" id="1080073"/>
    <lineage>
        <taxon>Bacteria</taxon>
        <taxon>Bacillati</taxon>
        <taxon>Actinomycetota</taxon>
        <taxon>Actinomycetes</taxon>
        <taxon>Streptosporangiales</taxon>
        <taxon>Thermomonosporaceae</taxon>
        <taxon>Actinoallomurus</taxon>
    </lineage>
</organism>
<dbReference type="Proteomes" id="UP001500212">
    <property type="component" value="Unassembled WGS sequence"/>
</dbReference>
<proteinExistence type="predicted"/>
<evidence type="ECO:0000256" key="1">
    <source>
        <dbReference type="SAM" id="MobiDB-lite"/>
    </source>
</evidence>
<evidence type="ECO:0000313" key="3">
    <source>
        <dbReference type="Proteomes" id="UP001500212"/>
    </source>
</evidence>
<gene>
    <name evidence="2" type="ORF">GCM10023195_85790</name>
</gene>